<dbReference type="Pfam" id="PF04930">
    <property type="entry name" value="FUN14"/>
    <property type="match status" value="1"/>
</dbReference>
<proteinExistence type="inferred from homology"/>
<feature type="transmembrane region" description="Helical" evidence="6">
    <location>
        <begin position="31"/>
        <end position="53"/>
    </location>
</feature>
<comment type="subcellular location">
    <subcellularLocation>
        <location evidence="1">Membrane</location>
    </subcellularLocation>
</comment>
<accession>F8ANI5</accession>
<evidence type="ECO:0000256" key="6">
    <source>
        <dbReference type="SAM" id="Phobius"/>
    </source>
</evidence>
<dbReference type="HOGENOM" id="CLU_095425_1_2_2"/>
<comment type="similarity">
    <text evidence="2">Belongs to the FUN14 family.</text>
</comment>
<dbReference type="AlphaFoldDB" id="F8ANI5"/>
<dbReference type="eggNOG" id="arCOG04811">
    <property type="taxonomic scope" value="Archaea"/>
</dbReference>
<evidence type="ECO:0000256" key="3">
    <source>
        <dbReference type="ARBA" id="ARBA00022692"/>
    </source>
</evidence>
<reference evidence="7" key="1">
    <citation type="submission" date="2011-05" db="EMBL/GenBank/DDBJ databases">
        <title>Complete sequence of chromosome of Methanothermococcus okinawensis IH1.</title>
        <authorList>
            <consortium name="US DOE Joint Genome Institute"/>
            <person name="Lucas S."/>
            <person name="Han J."/>
            <person name="Lapidus A."/>
            <person name="Cheng J.-F."/>
            <person name="Goodwin L."/>
            <person name="Pitluck S."/>
            <person name="Peters L."/>
            <person name="Mikhailova N."/>
            <person name="Held B."/>
            <person name="Han C."/>
            <person name="Tapia R."/>
            <person name="Land M."/>
            <person name="Hauser L."/>
            <person name="Kyrpides N."/>
            <person name="Ivanova N."/>
            <person name="Pagani I."/>
            <person name="Sieprawska-Lupa M."/>
            <person name="Takai K."/>
            <person name="Miyazaki J."/>
            <person name="Whitman W."/>
            <person name="Woyke T."/>
        </authorList>
    </citation>
    <scope>NUCLEOTIDE SEQUENCE [LARGE SCALE GENOMIC DNA]</scope>
    <source>
        <strain evidence="7">IH1</strain>
    </source>
</reference>
<gene>
    <name evidence="7" type="ordered locus">Metok_1069</name>
</gene>
<feature type="transmembrane region" description="Helical" evidence="6">
    <location>
        <begin position="6"/>
        <end position="24"/>
    </location>
</feature>
<evidence type="ECO:0000256" key="2">
    <source>
        <dbReference type="ARBA" id="ARBA00009160"/>
    </source>
</evidence>
<feature type="transmembrane region" description="Helical" evidence="6">
    <location>
        <begin position="73"/>
        <end position="97"/>
    </location>
</feature>
<keyword evidence="4 6" id="KW-1133">Transmembrane helix</keyword>
<protein>
    <submittedName>
        <fullName evidence="7">FUN14 family protein</fullName>
    </submittedName>
</protein>
<keyword evidence="8" id="KW-1185">Reference proteome</keyword>
<evidence type="ECO:0000256" key="1">
    <source>
        <dbReference type="ARBA" id="ARBA00004370"/>
    </source>
</evidence>
<dbReference type="EMBL" id="CP002792">
    <property type="protein sequence ID" value="AEH07039.1"/>
    <property type="molecule type" value="Genomic_DNA"/>
</dbReference>
<evidence type="ECO:0000256" key="4">
    <source>
        <dbReference type="ARBA" id="ARBA00022989"/>
    </source>
</evidence>
<organism evidence="7 8">
    <name type="scientific">Methanothermococcus okinawensis (strain DSM 14208 / JCM 11175 / IH1)</name>
    <dbReference type="NCBI Taxonomy" id="647113"/>
    <lineage>
        <taxon>Archaea</taxon>
        <taxon>Methanobacteriati</taxon>
        <taxon>Methanobacteriota</taxon>
        <taxon>Methanomada group</taxon>
        <taxon>Methanococci</taxon>
        <taxon>Methanococcales</taxon>
        <taxon>Methanococcaceae</taxon>
        <taxon>Methanothermococcus</taxon>
    </lineage>
</organism>
<dbReference type="KEGG" id="mok:Metok_1069"/>
<name>F8ANI5_METOI</name>
<evidence type="ECO:0000313" key="8">
    <source>
        <dbReference type="Proteomes" id="UP000009296"/>
    </source>
</evidence>
<sequence length="100" mass="10282">MDISQFLPDLGTGFIGGAIIGWGIKKAIKIVVALVGLYFLSLLYLAKLGVISINKEAFTGLMGNVESSIISYGSQAAGLIHSASLGTGFVAGFALGFKKG</sequence>
<dbReference type="STRING" id="647113.Metok_1069"/>
<evidence type="ECO:0000256" key="5">
    <source>
        <dbReference type="ARBA" id="ARBA00023136"/>
    </source>
</evidence>
<evidence type="ECO:0000313" key="7">
    <source>
        <dbReference type="EMBL" id="AEH07039.1"/>
    </source>
</evidence>
<keyword evidence="3 6" id="KW-0812">Transmembrane</keyword>
<dbReference type="Proteomes" id="UP000009296">
    <property type="component" value="Chromosome"/>
</dbReference>
<dbReference type="InterPro" id="IPR007014">
    <property type="entry name" value="FUN14"/>
</dbReference>
<keyword evidence="5 6" id="KW-0472">Membrane</keyword>
<dbReference type="GO" id="GO:0016020">
    <property type="term" value="C:membrane"/>
    <property type="evidence" value="ECO:0007669"/>
    <property type="project" value="UniProtKB-SubCell"/>
</dbReference>